<evidence type="ECO:0000313" key="1">
    <source>
        <dbReference type="EMBL" id="KAF7822220.1"/>
    </source>
</evidence>
<dbReference type="Proteomes" id="UP000634136">
    <property type="component" value="Unassembled WGS sequence"/>
</dbReference>
<evidence type="ECO:0000313" key="2">
    <source>
        <dbReference type="Proteomes" id="UP000634136"/>
    </source>
</evidence>
<dbReference type="AlphaFoldDB" id="A0A834TJP6"/>
<gene>
    <name evidence="1" type="ORF">G2W53_027675</name>
</gene>
<keyword evidence="2" id="KW-1185">Reference proteome</keyword>
<accession>A0A834TJP6</accession>
<organism evidence="1 2">
    <name type="scientific">Senna tora</name>
    <dbReference type="NCBI Taxonomy" id="362788"/>
    <lineage>
        <taxon>Eukaryota</taxon>
        <taxon>Viridiplantae</taxon>
        <taxon>Streptophyta</taxon>
        <taxon>Embryophyta</taxon>
        <taxon>Tracheophyta</taxon>
        <taxon>Spermatophyta</taxon>
        <taxon>Magnoliopsida</taxon>
        <taxon>eudicotyledons</taxon>
        <taxon>Gunneridae</taxon>
        <taxon>Pentapetalae</taxon>
        <taxon>rosids</taxon>
        <taxon>fabids</taxon>
        <taxon>Fabales</taxon>
        <taxon>Fabaceae</taxon>
        <taxon>Caesalpinioideae</taxon>
        <taxon>Cassia clade</taxon>
        <taxon>Senna</taxon>
    </lineage>
</organism>
<name>A0A834TJP6_9FABA</name>
<protein>
    <submittedName>
        <fullName evidence="1">Ribonuclease H</fullName>
    </submittedName>
</protein>
<dbReference type="EMBL" id="JAAIUW010000008">
    <property type="protein sequence ID" value="KAF7822220.1"/>
    <property type="molecule type" value="Genomic_DNA"/>
</dbReference>
<sequence>MGYQPSYTWRSILSARWVLEKGAIWKVGNGTQIRIWEDRWLHGPHCYRLLQPQQLDSELQWVSDLIDHDTRTWRHDLLSTQFNEVDASNIFGVPLSMCNDDDDELIWPFTKHNCYSVKSVYHFITEQHSVSEFLDWLIDRILHNCQEVIEWIAVICWVIWAGSNALLFDNITYLLQESVLKVQLLFKELNIFSADLGSISSSSSQTNHSRQSSRWQCPHLFHMKLNTDVAKLSENE</sequence>
<comment type="caution">
    <text evidence="1">The sequence shown here is derived from an EMBL/GenBank/DDBJ whole genome shotgun (WGS) entry which is preliminary data.</text>
</comment>
<dbReference type="OrthoDB" id="1432502at2759"/>
<proteinExistence type="predicted"/>
<reference evidence="1" key="1">
    <citation type="submission" date="2020-09" db="EMBL/GenBank/DDBJ databases">
        <title>Genome-Enabled Discovery of Anthraquinone Biosynthesis in Senna tora.</title>
        <authorList>
            <person name="Kang S.-H."/>
            <person name="Pandey R.P."/>
            <person name="Lee C.-M."/>
            <person name="Sim J.-S."/>
            <person name="Jeong J.-T."/>
            <person name="Choi B.-S."/>
            <person name="Jung M."/>
            <person name="Ginzburg D."/>
            <person name="Zhao K."/>
            <person name="Won S.Y."/>
            <person name="Oh T.-J."/>
            <person name="Yu Y."/>
            <person name="Kim N.-H."/>
            <person name="Lee O.R."/>
            <person name="Lee T.-H."/>
            <person name="Bashyal P."/>
            <person name="Kim T.-S."/>
            <person name="Lee W.-H."/>
            <person name="Kawkins C."/>
            <person name="Kim C.-K."/>
            <person name="Kim J.S."/>
            <person name="Ahn B.O."/>
            <person name="Rhee S.Y."/>
            <person name="Sohng J.K."/>
        </authorList>
    </citation>
    <scope>NUCLEOTIDE SEQUENCE</scope>
    <source>
        <tissue evidence="1">Leaf</tissue>
    </source>
</reference>